<evidence type="ECO:0000259" key="3">
    <source>
        <dbReference type="Pfam" id="PF14501"/>
    </source>
</evidence>
<feature type="transmembrane region" description="Helical" evidence="1">
    <location>
        <begin position="112"/>
        <end position="133"/>
    </location>
</feature>
<dbReference type="GO" id="GO:0016020">
    <property type="term" value="C:membrane"/>
    <property type="evidence" value="ECO:0007669"/>
    <property type="project" value="InterPro"/>
</dbReference>
<accession>A0A1T5GM64</accession>
<keyword evidence="1" id="KW-0472">Membrane</keyword>
<dbReference type="AlphaFoldDB" id="A0A1T5GM64"/>
<proteinExistence type="predicted"/>
<evidence type="ECO:0000256" key="1">
    <source>
        <dbReference type="SAM" id="Phobius"/>
    </source>
</evidence>
<protein>
    <submittedName>
        <fullName evidence="4">GHKL domain-containing protein</fullName>
    </submittedName>
</protein>
<dbReference type="InterPro" id="IPR050640">
    <property type="entry name" value="Bact_2-comp_sensor_kinase"/>
</dbReference>
<organism evidence="4 5">
    <name type="scientific">Dyadobacter psychrophilus</name>
    <dbReference type="NCBI Taxonomy" id="651661"/>
    <lineage>
        <taxon>Bacteria</taxon>
        <taxon>Pseudomonadati</taxon>
        <taxon>Bacteroidota</taxon>
        <taxon>Cytophagia</taxon>
        <taxon>Cytophagales</taxon>
        <taxon>Spirosomataceae</taxon>
        <taxon>Dyadobacter</taxon>
    </lineage>
</organism>
<dbReference type="STRING" id="651661.SAMN05660293_04112"/>
<dbReference type="OrthoDB" id="9792992at2"/>
<dbReference type="Pfam" id="PF06580">
    <property type="entry name" value="His_kinase"/>
    <property type="match status" value="1"/>
</dbReference>
<dbReference type="Gene3D" id="3.30.565.10">
    <property type="entry name" value="Histidine kinase-like ATPase, C-terminal domain"/>
    <property type="match status" value="1"/>
</dbReference>
<dbReference type="InterPro" id="IPR010559">
    <property type="entry name" value="Sig_transdc_His_kin_internal"/>
</dbReference>
<dbReference type="InterPro" id="IPR036890">
    <property type="entry name" value="HATPase_C_sf"/>
</dbReference>
<dbReference type="PANTHER" id="PTHR34220:SF7">
    <property type="entry name" value="SENSOR HISTIDINE KINASE YPDA"/>
    <property type="match status" value="1"/>
</dbReference>
<dbReference type="GO" id="GO:0000155">
    <property type="term" value="F:phosphorelay sensor kinase activity"/>
    <property type="evidence" value="ECO:0007669"/>
    <property type="project" value="InterPro"/>
</dbReference>
<name>A0A1T5GM64_9BACT</name>
<feature type="transmembrane region" description="Helical" evidence="1">
    <location>
        <begin position="17"/>
        <end position="41"/>
    </location>
</feature>
<keyword evidence="1" id="KW-1133">Transmembrane helix</keyword>
<dbReference type="InterPro" id="IPR032834">
    <property type="entry name" value="NatK-like_C"/>
</dbReference>
<dbReference type="Pfam" id="PF14501">
    <property type="entry name" value="HATPase_c_5"/>
    <property type="match status" value="1"/>
</dbReference>
<keyword evidence="1" id="KW-0812">Transmembrane</keyword>
<feature type="domain" description="Sensor histidine kinase NatK-like C-terminal" evidence="3">
    <location>
        <begin position="255"/>
        <end position="340"/>
    </location>
</feature>
<evidence type="ECO:0000313" key="5">
    <source>
        <dbReference type="Proteomes" id="UP000190897"/>
    </source>
</evidence>
<dbReference type="EMBL" id="FUZA01000006">
    <property type="protein sequence ID" value="SKC09461.1"/>
    <property type="molecule type" value="Genomic_DNA"/>
</dbReference>
<dbReference type="PANTHER" id="PTHR34220">
    <property type="entry name" value="SENSOR HISTIDINE KINASE YPDA"/>
    <property type="match status" value="1"/>
</dbReference>
<evidence type="ECO:0000313" key="4">
    <source>
        <dbReference type="EMBL" id="SKC09461.1"/>
    </source>
</evidence>
<keyword evidence="5" id="KW-1185">Reference proteome</keyword>
<feature type="domain" description="Signal transduction histidine kinase internal region" evidence="2">
    <location>
        <begin position="154"/>
        <end position="232"/>
    </location>
</feature>
<sequence length="346" mass="39442">MKQLAENEAVKIVRDNIYYVLAAIASVPIWLAIDAFANAVGTNNDEAVAAAATGCLIICIFLGRHFGQLWALKHTTISNEVLTTLSVITFGSIVFLFVHAEYLHDDYGPLNLLLYWVPFLLSGLTLGMLIKLARSVTQNQLKEARAAAEHNKSELHLLQSQLSPHFLFNTLNNLYGLSLTQHERIPPLLLKLSDLLRYSVYEANEVFVPLKDELIYIHNYIEFEKIRIGDRLILTTNFEEITSPDLKIAPMLLIVFIENAFKHSKNTADEKIYISIELKTWENLILFSIKNSHDKREKEISVVEKHSGFGLASVNKRLELLYPNEHELTIKNEETVYQVVLRLKNK</sequence>
<gene>
    <name evidence="4" type="ORF">SAMN05660293_04112</name>
</gene>
<dbReference type="RefSeq" id="WP_082216624.1">
    <property type="nucleotide sequence ID" value="NZ_FUZA01000006.1"/>
</dbReference>
<evidence type="ECO:0000259" key="2">
    <source>
        <dbReference type="Pfam" id="PF06580"/>
    </source>
</evidence>
<dbReference type="Proteomes" id="UP000190897">
    <property type="component" value="Unassembled WGS sequence"/>
</dbReference>
<feature type="transmembrane region" description="Helical" evidence="1">
    <location>
        <begin position="47"/>
        <end position="67"/>
    </location>
</feature>
<feature type="transmembrane region" description="Helical" evidence="1">
    <location>
        <begin position="79"/>
        <end position="100"/>
    </location>
</feature>
<reference evidence="5" key="1">
    <citation type="submission" date="2017-02" db="EMBL/GenBank/DDBJ databases">
        <authorList>
            <person name="Varghese N."/>
            <person name="Submissions S."/>
        </authorList>
    </citation>
    <scope>NUCLEOTIDE SEQUENCE [LARGE SCALE GENOMIC DNA]</scope>
    <source>
        <strain evidence="5">DSM 22270</strain>
    </source>
</reference>